<evidence type="ECO:0000313" key="1">
    <source>
        <dbReference type="EMBL" id="GLB33140.1"/>
    </source>
</evidence>
<organism evidence="1 2">
    <name type="scientific">Lyophyllum shimeji</name>
    <name type="common">Hon-shimeji</name>
    <name type="synonym">Tricholoma shimeji</name>
    <dbReference type="NCBI Taxonomy" id="47721"/>
    <lineage>
        <taxon>Eukaryota</taxon>
        <taxon>Fungi</taxon>
        <taxon>Dikarya</taxon>
        <taxon>Basidiomycota</taxon>
        <taxon>Agaricomycotina</taxon>
        <taxon>Agaricomycetes</taxon>
        <taxon>Agaricomycetidae</taxon>
        <taxon>Agaricales</taxon>
        <taxon>Tricholomatineae</taxon>
        <taxon>Lyophyllaceae</taxon>
        <taxon>Lyophyllum</taxon>
    </lineage>
</organism>
<reference evidence="1" key="1">
    <citation type="submission" date="2022-07" db="EMBL/GenBank/DDBJ databases">
        <title>The genome of Lyophyllum shimeji provides insight into the initial evolution of ectomycorrhizal fungal genome.</title>
        <authorList>
            <person name="Kobayashi Y."/>
            <person name="Shibata T."/>
            <person name="Hirakawa H."/>
            <person name="Shigenobu S."/>
            <person name="Nishiyama T."/>
            <person name="Yamada A."/>
            <person name="Hasebe M."/>
            <person name="Kawaguchi M."/>
        </authorList>
    </citation>
    <scope>NUCLEOTIDE SEQUENCE</scope>
    <source>
        <strain evidence="1">AT787</strain>
    </source>
</reference>
<dbReference type="AlphaFoldDB" id="A0A9P3PC40"/>
<keyword evidence="2" id="KW-1185">Reference proteome</keyword>
<name>A0A9P3PC40_LYOSH</name>
<protein>
    <submittedName>
        <fullName evidence="1">Uncharacterized protein</fullName>
    </submittedName>
</protein>
<evidence type="ECO:0000313" key="2">
    <source>
        <dbReference type="Proteomes" id="UP001063166"/>
    </source>
</evidence>
<dbReference type="EMBL" id="BRPK01000001">
    <property type="protein sequence ID" value="GLB33140.1"/>
    <property type="molecule type" value="Genomic_DNA"/>
</dbReference>
<sequence length="237" mass="25910">MTPAILLHSNDATGSDRSLTNRLNLLQASALQHGDRRLVSCRFAWSWLSREPSPSSLIVRPAASIVPWMAVPLAMLPAAQRQGLAFYPSPCERHSEAQDQTAKLRALNLINAPSASATTAAAAAVSLELVLGKGVLRANIAKLNINNVAGPGGQALLVARRHTRAPRSSLHGTVNVSERNFRRPVYGLFDSRVNRENWTKWLAMIFELTVKYNDQHRFNADGGVEVLIDCVLTTSRV</sequence>
<dbReference type="Proteomes" id="UP001063166">
    <property type="component" value="Unassembled WGS sequence"/>
</dbReference>
<comment type="caution">
    <text evidence="1">The sequence shown here is derived from an EMBL/GenBank/DDBJ whole genome shotgun (WGS) entry which is preliminary data.</text>
</comment>
<proteinExistence type="predicted"/>
<gene>
    <name evidence="1" type="ORF">LshimejAT787_0100250</name>
</gene>
<accession>A0A9P3PC40</accession>